<evidence type="ECO:0000313" key="2">
    <source>
        <dbReference type="Proteomes" id="UP000054911"/>
    </source>
</evidence>
<organism evidence="1 2">
    <name type="scientific">Caballeronia pedi</name>
    <dbReference type="NCBI Taxonomy" id="1777141"/>
    <lineage>
        <taxon>Bacteria</taxon>
        <taxon>Pseudomonadati</taxon>
        <taxon>Pseudomonadota</taxon>
        <taxon>Betaproteobacteria</taxon>
        <taxon>Burkholderiales</taxon>
        <taxon>Burkholderiaceae</taxon>
        <taxon>Caballeronia</taxon>
    </lineage>
</organism>
<name>A0A158A0B1_9BURK</name>
<proteinExistence type="predicted"/>
<dbReference type="Proteomes" id="UP000054911">
    <property type="component" value="Unassembled WGS sequence"/>
</dbReference>
<comment type="caution">
    <text evidence="1">The sequence shown here is derived from an EMBL/GenBank/DDBJ whole genome shotgun (WGS) entry which is preliminary data.</text>
</comment>
<keyword evidence="2" id="KW-1185">Reference proteome</keyword>
<dbReference type="STRING" id="1777141.AWB80_01602"/>
<gene>
    <name evidence="1" type="ORF">AWB80_01602</name>
</gene>
<evidence type="ECO:0000313" key="1">
    <source>
        <dbReference type="EMBL" id="SAK51244.1"/>
    </source>
</evidence>
<accession>A0A158A0B1</accession>
<sequence length="82" mass="9098">MRGSKLDDSRLKNSVQGFDSKAFAKLHRIDAANVQELYYSGKSAFSLLFYEASADKYSAIHCGAGLCATPDLQSLYSPRFRI</sequence>
<dbReference type="AlphaFoldDB" id="A0A158A0B1"/>
<dbReference type="EMBL" id="FCOE02000004">
    <property type="protein sequence ID" value="SAK51244.1"/>
    <property type="molecule type" value="Genomic_DNA"/>
</dbReference>
<protein>
    <submittedName>
        <fullName evidence="1">Uncharacterized protein</fullName>
    </submittedName>
</protein>
<reference evidence="1" key="1">
    <citation type="submission" date="2016-01" db="EMBL/GenBank/DDBJ databases">
        <authorList>
            <person name="Peeters C."/>
        </authorList>
    </citation>
    <scope>NUCLEOTIDE SEQUENCE [LARGE SCALE GENOMIC DNA]</scope>
    <source>
        <strain evidence="1">LMG 29323</strain>
    </source>
</reference>